<evidence type="ECO:0000256" key="4">
    <source>
        <dbReference type="ARBA" id="ARBA00022679"/>
    </source>
</evidence>
<keyword evidence="4 7" id="KW-0808">Transferase</keyword>
<dbReference type="Pfam" id="PF00202">
    <property type="entry name" value="Aminotran_3"/>
    <property type="match status" value="1"/>
</dbReference>
<dbReference type="InterPro" id="IPR015421">
    <property type="entry name" value="PyrdxlP-dep_Trfase_major"/>
</dbReference>
<evidence type="ECO:0000256" key="6">
    <source>
        <dbReference type="RuleBase" id="RU003560"/>
    </source>
</evidence>
<accession>A0A5B8SNZ0</accession>
<dbReference type="KEGG" id="paur:FGL86_02215"/>
<dbReference type="GO" id="GO:0042802">
    <property type="term" value="F:identical protein binding"/>
    <property type="evidence" value="ECO:0007669"/>
    <property type="project" value="TreeGrafter"/>
</dbReference>
<reference evidence="7 8" key="1">
    <citation type="submission" date="2019-06" db="EMBL/GenBank/DDBJ databases">
        <title>Genome analyses of bacteria isolated from kimchi.</title>
        <authorList>
            <person name="Lee S."/>
            <person name="Ahn S."/>
            <person name="Roh S."/>
        </authorList>
    </citation>
    <scope>NUCLEOTIDE SEQUENCE [LARGE SCALE GENOMIC DNA]</scope>
    <source>
        <strain evidence="7 8">CBA4606</strain>
    </source>
</reference>
<dbReference type="PROSITE" id="PS00600">
    <property type="entry name" value="AA_TRANSFER_CLASS_3"/>
    <property type="match status" value="1"/>
</dbReference>
<dbReference type="Proteomes" id="UP000321272">
    <property type="component" value="Chromosome"/>
</dbReference>
<dbReference type="PANTHER" id="PTHR11986:SF58">
    <property type="entry name" value="LEUCINE_METHIONINE RACEMASE"/>
    <property type="match status" value="1"/>
</dbReference>
<dbReference type="OrthoDB" id="9801052at2"/>
<dbReference type="SUPFAM" id="SSF53383">
    <property type="entry name" value="PLP-dependent transferases"/>
    <property type="match status" value="1"/>
</dbReference>
<keyword evidence="3 7" id="KW-0032">Aminotransferase</keyword>
<name>A0A5B8SNZ0_9GAMM</name>
<dbReference type="Gene3D" id="3.40.640.10">
    <property type="entry name" value="Type I PLP-dependent aspartate aminotransferase-like (Major domain)"/>
    <property type="match status" value="1"/>
</dbReference>
<comment type="cofactor">
    <cofactor evidence="1">
        <name>pyridoxal 5'-phosphate</name>
        <dbReference type="ChEBI" id="CHEBI:597326"/>
    </cofactor>
</comment>
<dbReference type="RefSeq" id="WP_147183073.1">
    <property type="nucleotide sequence ID" value="NZ_CP042382.1"/>
</dbReference>
<evidence type="ECO:0000256" key="3">
    <source>
        <dbReference type="ARBA" id="ARBA00022576"/>
    </source>
</evidence>
<evidence type="ECO:0000256" key="1">
    <source>
        <dbReference type="ARBA" id="ARBA00001933"/>
    </source>
</evidence>
<keyword evidence="8" id="KW-1185">Reference proteome</keyword>
<evidence type="ECO:0000313" key="8">
    <source>
        <dbReference type="Proteomes" id="UP000321272"/>
    </source>
</evidence>
<dbReference type="GO" id="GO:0034386">
    <property type="term" value="F:4-aminobutyrate:2-oxoglutarate transaminase activity"/>
    <property type="evidence" value="ECO:0007669"/>
    <property type="project" value="UniProtKB-EC"/>
</dbReference>
<dbReference type="EC" id="2.6.1.19" evidence="7"/>
<dbReference type="InterPro" id="IPR005814">
    <property type="entry name" value="Aminotrans_3"/>
</dbReference>
<proteinExistence type="inferred from homology"/>
<evidence type="ECO:0000256" key="2">
    <source>
        <dbReference type="ARBA" id="ARBA00008954"/>
    </source>
</evidence>
<evidence type="ECO:0000313" key="7">
    <source>
        <dbReference type="EMBL" id="QEA38001.1"/>
    </source>
</evidence>
<dbReference type="InterPro" id="IPR004632">
    <property type="entry name" value="4NH2But_aminotransferase_bac"/>
</dbReference>
<organism evidence="7 8">
    <name type="scientific">Pistricoccus aurantiacus</name>
    <dbReference type="NCBI Taxonomy" id="1883414"/>
    <lineage>
        <taxon>Bacteria</taxon>
        <taxon>Pseudomonadati</taxon>
        <taxon>Pseudomonadota</taxon>
        <taxon>Gammaproteobacteria</taxon>
        <taxon>Oceanospirillales</taxon>
        <taxon>Halomonadaceae</taxon>
        <taxon>Pistricoccus</taxon>
    </lineage>
</organism>
<sequence>MNNAQLNELKKRYVASGAASPSMEFADHAENAELWDADGKRFVDFAGGIGVLNLGHRHPKVVEAIKAQLDKLMHTCQTVMPYAPYVQLAEKLCQLSPVKGEAKAMLVNSGAEALENAVKIARAATGRSGIICFDGSFHGRTFMTLAMTGKVLPYKNDFGPMPGDVYRAPFPVPYHGISGEDSLDSIKKLFKTDIAPHRVAAIVIEPIQGEGGFYIAPKRFLKALRELCDEHGILLIVDEVQCGFARTGKLFALEHYDGLQADIMTMAKSLADGMPLSAVVGTAEVMDSSGPNSLGGTYSGNPLSCAAALAVIGAIEEENLLEKSAALGNKLAKRFEQWRERFGPVDNPRKVGAMAAFELVKDKASRTPDPGLTAALCAKAKEKGLILLSCGFWANSIRILVPITVSDEVLEEGLGIIENCLEELVTVETTATA</sequence>
<dbReference type="InterPro" id="IPR050103">
    <property type="entry name" value="Class-III_PLP-dep_AT"/>
</dbReference>
<dbReference type="PANTHER" id="PTHR11986">
    <property type="entry name" value="AMINOTRANSFERASE CLASS III"/>
    <property type="match status" value="1"/>
</dbReference>
<dbReference type="AlphaFoldDB" id="A0A5B8SNZ0"/>
<dbReference type="EMBL" id="CP042382">
    <property type="protein sequence ID" value="QEA38001.1"/>
    <property type="molecule type" value="Genomic_DNA"/>
</dbReference>
<evidence type="ECO:0000256" key="5">
    <source>
        <dbReference type="ARBA" id="ARBA00022898"/>
    </source>
</evidence>
<dbReference type="GO" id="GO:0009448">
    <property type="term" value="P:gamma-aminobutyric acid metabolic process"/>
    <property type="evidence" value="ECO:0007669"/>
    <property type="project" value="InterPro"/>
</dbReference>
<dbReference type="Gene3D" id="3.90.1150.10">
    <property type="entry name" value="Aspartate Aminotransferase, domain 1"/>
    <property type="match status" value="1"/>
</dbReference>
<dbReference type="PIRSF" id="PIRSF000521">
    <property type="entry name" value="Transaminase_4ab_Lys_Orn"/>
    <property type="match status" value="1"/>
</dbReference>
<dbReference type="GO" id="GO:0030170">
    <property type="term" value="F:pyridoxal phosphate binding"/>
    <property type="evidence" value="ECO:0007669"/>
    <property type="project" value="InterPro"/>
</dbReference>
<dbReference type="InterPro" id="IPR015422">
    <property type="entry name" value="PyrdxlP-dep_Trfase_small"/>
</dbReference>
<keyword evidence="5 6" id="KW-0663">Pyridoxal phosphate</keyword>
<dbReference type="InterPro" id="IPR015424">
    <property type="entry name" value="PyrdxlP-dep_Trfase"/>
</dbReference>
<gene>
    <name evidence="7" type="primary">gabT</name>
    <name evidence="7" type="ORF">FGL86_02215</name>
</gene>
<dbReference type="FunFam" id="3.40.640.10:FF:000013">
    <property type="entry name" value="4-aminobutyrate aminotransferase"/>
    <property type="match status" value="1"/>
</dbReference>
<dbReference type="InterPro" id="IPR049704">
    <property type="entry name" value="Aminotrans_3_PPA_site"/>
</dbReference>
<protein>
    <submittedName>
        <fullName evidence="7">4-aminobutyrate--2-oxoglutarate transaminase</fullName>
        <ecNumber evidence="7">2.6.1.19</ecNumber>
    </submittedName>
</protein>
<dbReference type="NCBIfam" id="TIGR00700">
    <property type="entry name" value="GABAtrnsam"/>
    <property type="match status" value="1"/>
</dbReference>
<comment type="similarity">
    <text evidence="2 6">Belongs to the class-III pyridoxal-phosphate-dependent aminotransferase family.</text>
</comment>
<dbReference type="CDD" id="cd00610">
    <property type="entry name" value="OAT_like"/>
    <property type="match status" value="1"/>
</dbReference>